<evidence type="ECO:0000313" key="5">
    <source>
        <dbReference type="Proteomes" id="UP000515913"/>
    </source>
</evidence>
<name>A0A7G9GX72_9FUSO</name>
<dbReference type="InterPro" id="IPR013783">
    <property type="entry name" value="Ig-like_fold"/>
</dbReference>
<gene>
    <name evidence="4" type="ORF">H9Q81_00755</name>
</gene>
<dbReference type="InterPro" id="IPR013780">
    <property type="entry name" value="Glyco_hydro_b"/>
</dbReference>
<dbReference type="InterPro" id="IPR048650">
    <property type="entry name" value="ISOA1-3-like_C"/>
</dbReference>
<dbReference type="SMART" id="SM00642">
    <property type="entry name" value="Aamy"/>
    <property type="match status" value="1"/>
</dbReference>
<reference evidence="4 5" key="1">
    <citation type="submission" date="2020-08" db="EMBL/GenBank/DDBJ databases">
        <authorList>
            <person name="Liu C."/>
            <person name="Sun Q."/>
        </authorList>
    </citation>
    <scope>NUCLEOTIDE SEQUENCE [LARGE SCALE GENOMIC DNA]</scope>
    <source>
        <strain evidence="4 5">NSJ-57</strain>
    </source>
</reference>
<accession>A0A7G9GX72</accession>
<dbReference type="KEGG" id="fho:H9Q81_00755"/>
<proteinExistence type="inferred from homology"/>
<comment type="similarity">
    <text evidence="1">Belongs to the glycosyl hydrolase 13 family.</text>
</comment>
<dbReference type="PANTHER" id="PTHR43002">
    <property type="entry name" value="GLYCOGEN DEBRANCHING ENZYME"/>
    <property type="match status" value="1"/>
</dbReference>
<keyword evidence="5" id="KW-1185">Reference proteome</keyword>
<sequence length="653" mass="76240">MSNLGYGFPKLGVTVTKDGVNFSIYCKNCKNVALKIYEEENLVYRFCLDSKFNRTGDIWHIFLNECTEGSLYLWEIDEHDILDPYALSFTNEDMCDKKKNIVIKRDEKNLEMHLNIPWNELIIYELHVGMFTKHFNSGVKSPGTFSGLIEKIPYLKGLGINAVELLPVYEWDSYTGRYNSKNELLKNVWGYNPINFFALTKKYTDVKNKYSFTEIQEFKNLVREFHNYGIEVILDVVYNHTAESGHGGKKYNFKLLGREEFYIFDQITGDYTNYSGCGNTFKCNRKVSKDMIIDSLKYWYLEVGVDGFRFDLASILGRNENGQWGDVSILNEIAQDPILSYAKLISESWDLGGYYVGDMPTGWSEWNGKYRDVVRKFVKGDFNQISDLIKRIFGSFDIFGRKISTPYTSINFITCHDGFTLHDLVSYNTKHNLDNGEDNKDGENINNSYNWGDEGETHDENILEIRRRQMKNFMLILFISQGVPMILMGDEMGRTQRGNNNAYCQDNLTTWVDWDLLEKNKELYEFIKNMIKLRKKYPIFQSTSYLECDDTRNGDIILHGTKLNQPDLSYHSLSIAFELLDKKNNTNFYIALNSYYNDLIFELPELQNEKWHRVVDTSCKESFKTVLEEINEKSYVVKARSSIILIRKQKQII</sequence>
<dbReference type="Pfam" id="PF00128">
    <property type="entry name" value="Alpha-amylase"/>
    <property type="match status" value="2"/>
</dbReference>
<evidence type="ECO:0000256" key="2">
    <source>
        <dbReference type="ARBA" id="ARBA00022946"/>
    </source>
</evidence>
<dbReference type="InterPro" id="IPR017853">
    <property type="entry name" value="GH"/>
</dbReference>
<organism evidence="4 5">
    <name type="scientific">Fusobacterium hominis</name>
    <dbReference type="NCBI Taxonomy" id="2764326"/>
    <lineage>
        <taxon>Bacteria</taxon>
        <taxon>Fusobacteriati</taxon>
        <taxon>Fusobacteriota</taxon>
        <taxon>Fusobacteriia</taxon>
        <taxon>Fusobacteriales</taxon>
        <taxon>Fusobacteriaceae</taxon>
        <taxon>Fusobacterium</taxon>
    </lineage>
</organism>
<dbReference type="SUPFAM" id="SSF51011">
    <property type="entry name" value="Glycosyl hydrolase domain"/>
    <property type="match status" value="1"/>
</dbReference>
<evidence type="ECO:0000259" key="3">
    <source>
        <dbReference type="SMART" id="SM00642"/>
    </source>
</evidence>
<dbReference type="Pfam" id="PF02922">
    <property type="entry name" value="CBM_48"/>
    <property type="match status" value="1"/>
</dbReference>
<dbReference type="Gene3D" id="2.60.40.10">
    <property type="entry name" value="Immunoglobulins"/>
    <property type="match status" value="1"/>
</dbReference>
<evidence type="ECO:0000256" key="1">
    <source>
        <dbReference type="ARBA" id="ARBA00008061"/>
    </source>
</evidence>
<dbReference type="AlphaFoldDB" id="A0A7G9GX72"/>
<protein>
    <submittedName>
        <fullName evidence="4">Glycogen-debranching protein</fullName>
    </submittedName>
</protein>
<dbReference type="InterPro" id="IPR006047">
    <property type="entry name" value="GH13_cat_dom"/>
</dbReference>
<dbReference type="Gene3D" id="2.60.40.1180">
    <property type="entry name" value="Golgi alpha-mannosidase II"/>
    <property type="match status" value="1"/>
</dbReference>
<keyword evidence="2" id="KW-0809">Transit peptide</keyword>
<evidence type="ECO:0000313" key="4">
    <source>
        <dbReference type="EMBL" id="QNM15404.1"/>
    </source>
</evidence>
<dbReference type="EMBL" id="CP060637">
    <property type="protein sequence ID" value="QNM15404.1"/>
    <property type="molecule type" value="Genomic_DNA"/>
</dbReference>
<dbReference type="CDD" id="cd11326">
    <property type="entry name" value="AmyAc_Glg_debranch"/>
    <property type="match status" value="1"/>
</dbReference>
<dbReference type="InterPro" id="IPR014756">
    <property type="entry name" value="Ig_E-set"/>
</dbReference>
<dbReference type="SUPFAM" id="SSF81296">
    <property type="entry name" value="E set domains"/>
    <property type="match status" value="1"/>
</dbReference>
<dbReference type="Gene3D" id="3.20.20.80">
    <property type="entry name" value="Glycosidases"/>
    <property type="match status" value="1"/>
</dbReference>
<feature type="domain" description="Glycosyl hydrolase family 13 catalytic" evidence="3">
    <location>
        <begin position="129"/>
        <end position="534"/>
    </location>
</feature>
<dbReference type="GO" id="GO:0019156">
    <property type="term" value="F:isoamylase activity"/>
    <property type="evidence" value="ECO:0007669"/>
    <property type="project" value="UniProtKB-ARBA"/>
</dbReference>
<dbReference type="Pfam" id="PF21156">
    <property type="entry name" value="ISOA1-3_C"/>
    <property type="match status" value="1"/>
</dbReference>
<dbReference type="SUPFAM" id="SSF51445">
    <property type="entry name" value="(Trans)glycosidases"/>
    <property type="match status" value="1"/>
</dbReference>
<dbReference type="GO" id="GO:0005975">
    <property type="term" value="P:carbohydrate metabolic process"/>
    <property type="evidence" value="ECO:0007669"/>
    <property type="project" value="InterPro"/>
</dbReference>
<dbReference type="InterPro" id="IPR004193">
    <property type="entry name" value="Glyco_hydro_13_N"/>
</dbReference>
<dbReference type="RefSeq" id="WP_101473493.1">
    <property type="nucleotide sequence ID" value="NZ_CP060637.1"/>
</dbReference>
<dbReference type="Proteomes" id="UP000515913">
    <property type="component" value="Chromosome"/>
</dbReference>